<reference evidence="1 2" key="1">
    <citation type="journal article" date="2016" name="DNA Res.">
        <title>Genome sequence of Aspergillus luchuensis NBRC 4314.</title>
        <authorList>
            <person name="Yamada O."/>
            <person name="Machida M."/>
            <person name="Hosoyama A."/>
            <person name="Goto M."/>
            <person name="Takahashi T."/>
            <person name="Futagami T."/>
            <person name="Yamagata Y."/>
            <person name="Takeuchi M."/>
            <person name="Kobayashi T."/>
            <person name="Koike H."/>
            <person name="Abe K."/>
            <person name="Asai K."/>
            <person name="Arita M."/>
            <person name="Fujita N."/>
            <person name="Fukuda K."/>
            <person name="Higa K."/>
            <person name="Horikawa H."/>
            <person name="Ishikawa T."/>
            <person name="Jinno K."/>
            <person name="Kato Y."/>
            <person name="Kirimura K."/>
            <person name="Mizutani O."/>
            <person name="Nakasone K."/>
            <person name="Sano M."/>
            <person name="Shiraishi Y."/>
            <person name="Tsukahara M."/>
            <person name="Gomi K."/>
        </authorList>
    </citation>
    <scope>NUCLEOTIDE SEQUENCE [LARGE SCALE GENOMIC DNA]</scope>
    <source>
        <strain evidence="1 2">RIB 2604</strain>
    </source>
</reference>
<comment type="caution">
    <text evidence="1">The sequence shown here is derived from an EMBL/GenBank/DDBJ whole genome shotgun (WGS) entry which is preliminary data.</text>
</comment>
<evidence type="ECO:0000313" key="1">
    <source>
        <dbReference type="EMBL" id="GAT21764.1"/>
    </source>
</evidence>
<dbReference type="EMBL" id="BCWF01000011">
    <property type="protein sequence ID" value="GAT21764.1"/>
    <property type="molecule type" value="Genomic_DNA"/>
</dbReference>
<evidence type="ECO:0000313" key="2">
    <source>
        <dbReference type="Proteomes" id="UP000075230"/>
    </source>
</evidence>
<name>A0A146F653_ASPKA</name>
<protein>
    <submittedName>
        <fullName evidence="1">Uncharacterized protein</fullName>
    </submittedName>
</protein>
<dbReference type="AlphaFoldDB" id="A0A146F653"/>
<reference evidence="2" key="2">
    <citation type="submission" date="2016-02" db="EMBL/GenBank/DDBJ databases">
        <title>Genome sequencing of Aspergillus luchuensis NBRC 4314.</title>
        <authorList>
            <person name="Yamada O."/>
        </authorList>
    </citation>
    <scope>NUCLEOTIDE SEQUENCE [LARGE SCALE GENOMIC DNA]</scope>
    <source>
        <strain evidence="2">RIB 2604</strain>
    </source>
</reference>
<organism evidence="1 2">
    <name type="scientific">Aspergillus kawachii</name>
    <name type="common">White koji mold</name>
    <name type="synonym">Aspergillus awamori var. kawachi</name>
    <dbReference type="NCBI Taxonomy" id="1069201"/>
    <lineage>
        <taxon>Eukaryota</taxon>
        <taxon>Fungi</taxon>
        <taxon>Dikarya</taxon>
        <taxon>Ascomycota</taxon>
        <taxon>Pezizomycotina</taxon>
        <taxon>Eurotiomycetes</taxon>
        <taxon>Eurotiomycetidae</taxon>
        <taxon>Eurotiales</taxon>
        <taxon>Aspergillaceae</taxon>
        <taxon>Aspergillus</taxon>
        <taxon>Aspergillus subgen. Circumdati</taxon>
    </lineage>
</organism>
<accession>A0A146F653</accession>
<dbReference type="Proteomes" id="UP000075230">
    <property type="component" value="Unassembled WGS sequence"/>
</dbReference>
<gene>
    <name evidence="1" type="ORF">RIB2604_01100070</name>
</gene>
<proteinExistence type="predicted"/>
<sequence>MGGEAVPDLASKPVVTYAISGSSETIDITALCKSTNCPLTKTKAQD</sequence>